<dbReference type="AlphaFoldDB" id="A0A841JL07"/>
<protein>
    <submittedName>
        <fullName evidence="5">Putative ABC-type ATPase</fullName>
    </submittedName>
</protein>
<organism evidence="5 6">
    <name type="scientific">Mucilaginibacter lappiensis</name>
    <dbReference type="NCBI Taxonomy" id="354630"/>
    <lineage>
        <taxon>Bacteria</taxon>
        <taxon>Pseudomonadati</taxon>
        <taxon>Bacteroidota</taxon>
        <taxon>Sphingobacteriia</taxon>
        <taxon>Sphingobacteriales</taxon>
        <taxon>Sphingobacteriaceae</taxon>
        <taxon>Mucilaginibacter</taxon>
    </lineage>
</organism>
<dbReference type="Gene3D" id="3.40.50.300">
    <property type="entry name" value="P-loop containing nucleotide triphosphate hydrolases"/>
    <property type="match status" value="1"/>
</dbReference>
<accession>A0A841JL07</accession>
<keyword evidence="2" id="KW-0067">ATP-binding</keyword>
<reference evidence="5 6" key="1">
    <citation type="submission" date="2020-08" db="EMBL/GenBank/DDBJ databases">
        <title>Genomic Encyclopedia of Type Strains, Phase IV (KMG-V): Genome sequencing to study the core and pangenomes of soil and plant-associated prokaryotes.</title>
        <authorList>
            <person name="Whitman W."/>
        </authorList>
    </citation>
    <scope>NUCLEOTIDE SEQUENCE [LARGE SCALE GENOMIC DNA]</scope>
    <source>
        <strain evidence="5 6">MP601</strain>
    </source>
</reference>
<evidence type="ECO:0000313" key="5">
    <source>
        <dbReference type="EMBL" id="MBB6129408.1"/>
    </source>
</evidence>
<feature type="domain" description="Zeta toxin" evidence="4">
    <location>
        <begin position="2"/>
        <end position="158"/>
    </location>
</feature>
<feature type="region of interest" description="Disordered" evidence="3">
    <location>
        <begin position="210"/>
        <end position="233"/>
    </location>
</feature>
<proteinExistence type="predicted"/>
<gene>
    <name evidence="5" type="ORF">HDF22_003534</name>
</gene>
<keyword evidence="1" id="KW-0547">Nucleotide-binding</keyword>
<sequence length="233" mass="26234">MKQPQLYVFAGPNGAGKSTLSASMLAPGTPVFDGDKELALLKQQFPDTDSGNLYEAVNGHVFSDWKNKAKKERIDCAFETNFRSADVMNSVKEFKDQGYEIRLIFFGLDNVEASIDRVKLRVLNGGHEVSLDNIKANYESGLKNLESYYQAFDSVHIVKGFPTNEQDNKLSSYLTIERGQIKEQAGLLPDWVNKLIKSIALKQSQKLIEEQNQQQEQKQQLKNGQDQNGGIKR</sequence>
<name>A0A841JL07_9SPHI</name>
<evidence type="ECO:0000256" key="3">
    <source>
        <dbReference type="SAM" id="MobiDB-lite"/>
    </source>
</evidence>
<dbReference type="GO" id="GO:0005524">
    <property type="term" value="F:ATP binding"/>
    <property type="evidence" value="ECO:0007669"/>
    <property type="project" value="UniProtKB-KW"/>
</dbReference>
<dbReference type="Pfam" id="PF06414">
    <property type="entry name" value="Zeta_toxin"/>
    <property type="match status" value="1"/>
</dbReference>
<dbReference type="GO" id="GO:0016301">
    <property type="term" value="F:kinase activity"/>
    <property type="evidence" value="ECO:0007669"/>
    <property type="project" value="InterPro"/>
</dbReference>
<dbReference type="Proteomes" id="UP000548326">
    <property type="component" value="Unassembled WGS sequence"/>
</dbReference>
<dbReference type="InterPro" id="IPR010488">
    <property type="entry name" value="Zeta_toxin_domain"/>
</dbReference>
<evidence type="ECO:0000259" key="4">
    <source>
        <dbReference type="Pfam" id="PF06414"/>
    </source>
</evidence>
<dbReference type="RefSeq" id="WP_183588511.1">
    <property type="nucleotide sequence ID" value="NZ_JACHCA010000009.1"/>
</dbReference>
<comment type="caution">
    <text evidence="5">The sequence shown here is derived from an EMBL/GenBank/DDBJ whole genome shotgun (WGS) entry which is preliminary data.</text>
</comment>
<dbReference type="InterPro" id="IPR027417">
    <property type="entry name" value="P-loop_NTPase"/>
</dbReference>
<evidence type="ECO:0000256" key="2">
    <source>
        <dbReference type="ARBA" id="ARBA00022840"/>
    </source>
</evidence>
<dbReference type="PANTHER" id="PTHR39206:SF1">
    <property type="entry name" value="SLL8004 PROTEIN"/>
    <property type="match status" value="1"/>
</dbReference>
<dbReference type="EMBL" id="JACHCA010000009">
    <property type="protein sequence ID" value="MBB6129408.1"/>
    <property type="molecule type" value="Genomic_DNA"/>
</dbReference>
<dbReference type="PANTHER" id="PTHR39206">
    <property type="entry name" value="SLL8004 PROTEIN"/>
    <property type="match status" value="1"/>
</dbReference>
<dbReference type="SUPFAM" id="SSF52540">
    <property type="entry name" value="P-loop containing nucleoside triphosphate hydrolases"/>
    <property type="match status" value="1"/>
</dbReference>
<evidence type="ECO:0000256" key="1">
    <source>
        <dbReference type="ARBA" id="ARBA00022741"/>
    </source>
</evidence>
<evidence type="ECO:0000313" key="6">
    <source>
        <dbReference type="Proteomes" id="UP000548326"/>
    </source>
</evidence>